<proteinExistence type="predicted"/>
<reference evidence="1 2" key="1">
    <citation type="submission" date="2019-08" db="EMBL/GenBank/DDBJ databases">
        <title>Whole genome of Aphis craccivora.</title>
        <authorList>
            <person name="Voronova N.V."/>
            <person name="Shulinski R.S."/>
            <person name="Bandarenka Y.V."/>
            <person name="Zhorov D.G."/>
            <person name="Warner D."/>
        </authorList>
    </citation>
    <scope>NUCLEOTIDE SEQUENCE [LARGE SCALE GENOMIC DNA]</scope>
    <source>
        <strain evidence="1">180601</strain>
        <tissue evidence="1">Whole Body</tissue>
    </source>
</reference>
<gene>
    <name evidence="1" type="ORF">FWK35_00025200</name>
</gene>
<dbReference type="EMBL" id="VUJU01006544">
    <property type="protein sequence ID" value="KAF0748277.1"/>
    <property type="molecule type" value="Genomic_DNA"/>
</dbReference>
<evidence type="ECO:0000313" key="2">
    <source>
        <dbReference type="Proteomes" id="UP000478052"/>
    </source>
</evidence>
<comment type="caution">
    <text evidence="1">The sequence shown here is derived from an EMBL/GenBank/DDBJ whole genome shotgun (WGS) entry which is preliminary data.</text>
</comment>
<accession>A0A6G0Y374</accession>
<name>A0A6G0Y374_APHCR</name>
<dbReference type="Proteomes" id="UP000478052">
    <property type="component" value="Unassembled WGS sequence"/>
</dbReference>
<evidence type="ECO:0000313" key="1">
    <source>
        <dbReference type="EMBL" id="KAF0748277.1"/>
    </source>
</evidence>
<keyword evidence="2" id="KW-1185">Reference proteome</keyword>
<dbReference type="AlphaFoldDB" id="A0A6G0Y374"/>
<protein>
    <submittedName>
        <fullName evidence="1">Uncharacterized protein</fullName>
    </submittedName>
</protein>
<organism evidence="1 2">
    <name type="scientific">Aphis craccivora</name>
    <name type="common">Cowpea aphid</name>
    <dbReference type="NCBI Taxonomy" id="307492"/>
    <lineage>
        <taxon>Eukaryota</taxon>
        <taxon>Metazoa</taxon>
        <taxon>Ecdysozoa</taxon>
        <taxon>Arthropoda</taxon>
        <taxon>Hexapoda</taxon>
        <taxon>Insecta</taxon>
        <taxon>Pterygota</taxon>
        <taxon>Neoptera</taxon>
        <taxon>Paraneoptera</taxon>
        <taxon>Hemiptera</taxon>
        <taxon>Sternorrhyncha</taxon>
        <taxon>Aphidomorpha</taxon>
        <taxon>Aphidoidea</taxon>
        <taxon>Aphididae</taxon>
        <taxon>Aphidini</taxon>
        <taxon>Aphis</taxon>
        <taxon>Aphis</taxon>
    </lineage>
</organism>
<sequence>MATMKNTGRTNNISESFNNKFKTLVRTRNPNIWMFIEALQKSNSMAINKLLKIKTGTYKFINIIDYIYLKQSQQIL</sequence>